<evidence type="ECO:0000313" key="1">
    <source>
        <dbReference type="EMBL" id="CEM41214.1"/>
    </source>
</evidence>
<sequence>MEGRPTGRREGFRLIFARIEAFIKNSELTKRADRQTTFHQTMTYFWAHMIHYALEAARDPRAKTDFKFFLAFNPQLCNSGMFLHFYAKERMLNDPKARTEVVLPDRKPLPSLISSIEREGPLPPAHEHLPVGDSVSDSLFLQLFEGNRLPSWGHAAFIRLIYCRLKTQGRRKATDSLFASLKNLQKGAFHETKTYFWIQMVTHALATDFHACIFDSSSDKEEKAGPEMPEFEDLMQGKGGAGRFSYAASKLRELTVDTQFFHAFYSKKLIESKEAEESFVLPDKKPLPSFAAPR</sequence>
<reference evidence="1" key="1">
    <citation type="submission" date="2014-11" db="EMBL/GenBank/DDBJ databases">
        <authorList>
            <person name="Otto D Thomas"/>
            <person name="Naeem Raeece"/>
        </authorList>
    </citation>
    <scope>NUCLEOTIDE SEQUENCE</scope>
</reference>
<accession>A0A0G4HB99</accession>
<gene>
    <name evidence="1" type="ORF">Cvel_25887</name>
</gene>
<protein>
    <submittedName>
        <fullName evidence="1">Uncharacterized protein</fullName>
    </submittedName>
</protein>
<organism evidence="1">
    <name type="scientific">Chromera velia CCMP2878</name>
    <dbReference type="NCBI Taxonomy" id="1169474"/>
    <lineage>
        <taxon>Eukaryota</taxon>
        <taxon>Sar</taxon>
        <taxon>Alveolata</taxon>
        <taxon>Colpodellida</taxon>
        <taxon>Chromeraceae</taxon>
        <taxon>Chromera</taxon>
    </lineage>
</organism>
<dbReference type="AlphaFoldDB" id="A0A0G4HB99"/>
<dbReference type="EMBL" id="CDMZ01002191">
    <property type="protein sequence ID" value="CEM41214.1"/>
    <property type="molecule type" value="Genomic_DNA"/>
</dbReference>
<name>A0A0G4HB99_9ALVE</name>
<dbReference type="VEuPathDB" id="CryptoDB:Cvel_25887"/>
<proteinExistence type="predicted"/>